<feature type="transmembrane region" description="Helical" evidence="1">
    <location>
        <begin position="20"/>
        <end position="38"/>
    </location>
</feature>
<keyword evidence="1" id="KW-1133">Transmembrane helix</keyword>
<organism evidence="2 3">
    <name type="scientific">Coniochaeta ligniaria NRRL 30616</name>
    <dbReference type="NCBI Taxonomy" id="1408157"/>
    <lineage>
        <taxon>Eukaryota</taxon>
        <taxon>Fungi</taxon>
        <taxon>Dikarya</taxon>
        <taxon>Ascomycota</taxon>
        <taxon>Pezizomycotina</taxon>
        <taxon>Sordariomycetes</taxon>
        <taxon>Sordariomycetidae</taxon>
        <taxon>Coniochaetales</taxon>
        <taxon>Coniochaetaceae</taxon>
        <taxon>Coniochaeta</taxon>
    </lineage>
</organism>
<protein>
    <submittedName>
        <fullName evidence="2">Uncharacterized protein</fullName>
    </submittedName>
</protein>
<name>A0A1J7J0K0_9PEZI</name>
<proteinExistence type="predicted"/>
<evidence type="ECO:0000256" key="1">
    <source>
        <dbReference type="SAM" id="Phobius"/>
    </source>
</evidence>
<dbReference type="Proteomes" id="UP000182658">
    <property type="component" value="Unassembled WGS sequence"/>
</dbReference>
<keyword evidence="1" id="KW-0472">Membrane</keyword>
<evidence type="ECO:0000313" key="3">
    <source>
        <dbReference type="Proteomes" id="UP000182658"/>
    </source>
</evidence>
<sequence length="159" mass="17382">MDTPALASEEMQALHEHPNCAYLMVVILALVPLEYLVATTTSTHSHCTRILHASLENTAFALNYTIGFLALHSPRANLNRCLGGISEDAPIRCRSSSQHIIETVLPIKLRSRSQASMRDRTSHGALVAYSSQSGSDHAPIFTGMTDEEAETVLPQPVWT</sequence>
<keyword evidence="1" id="KW-0812">Transmembrane</keyword>
<reference evidence="2 3" key="1">
    <citation type="submission" date="2016-10" db="EMBL/GenBank/DDBJ databases">
        <title>Draft genome sequence of Coniochaeta ligniaria NRRL30616, a lignocellulolytic fungus for bioabatement of inhibitors in plant biomass hydrolysates.</title>
        <authorList>
            <consortium name="DOE Joint Genome Institute"/>
            <person name="Jimenez D.J."/>
            <person name="Hector R.E."/>
            <person name="Riley R."/>
            <person name="Sun H."/>
            <person name="Grigoriev I.V."/>
            <person name="Van Elsas J.D."/>
            <person name="Nichols N.N."/>
        </authorList>
    </citation>
    <scope>NUCLEOTIDE SEQUENCE [LARGE SCALE GENOMIC DNA]</scope>
    <source>
        <strain evidence="2 3">NRRL 30616</strain>
    </source>
</reference>
<evidence type="ECO:0000313" key="2">
    <source>
        <dbReference type="EMBL" id="OIW26849.1"/>
    </source>
</evidence>
<dbReference type="EMBL" id="KV875100">
    <property type="protein sequence ID" value="OIW26849.1"/>
    <property type="molecule type" value="Genomic_DNA"/>
</dbReference>
<dbReference type="InParanoid" id="A0A1J7J0K0"/>
<keyword evidence="3" id="KW-1185">Reference proteome</keyword>
<gene>
    <name evidence="2" type="ORF">CONLIGDRAFT_491191</name>
</gene>
<accession>A0A1J7J0K0</accession>
<dbReference type="AlphaFoldDB" id="A0A1J7J0K0"/>